<keyword evidence="3" id="KW-1185">Reference proteome</keyword>
<name>A0ABP1BYQ3_9BRYO</name>
<dbReference type="Proteomes" id="UP001497522">
    <property type="component" value="Chromosome 8"/>
</dbReference>
<protein>
    <submittedName>
        <fullName evidence="2">Uncharacterized protein</fullName>
    </submittedName>
</protein>
<evidence type="ECO:0000256" key="1">
    <source>
        <dbReference type="SAM" id="MobiDB-lite"/>
    </source>
</evidence>
<evidence type="ECO:0000313" key="2">
    <source>
        <dbReference type="EMBL" id="CAK9881608.1"/>
    </source>
</evidence>
<proteinExistence type="predicted"/>
<sequence>MECTIQAHINTGTSVMSIENKRHLHWKALEDIPGMNNEVEFSAPAHNLLLKTRVENTARQAHKNHAASFQASPQAAKKKRFTKLNMTTLEPTRMDNATHTCTEREVDDGGENSPHNATKKTQGSISSLIARSRFTYD</sequence>
<feature type="compositionally biased region" description="Polar residues" evidence="1">
    <location>
        <begin position="113"/>
        <end position="126"/>
    </location>
</feature>
<dbReference type="EMBL" id="OZ023709">
    <property type="protein sequence ID" value="CAK9881608.1"/>
    <property type="molecule type" value="Genomic_DNA"/>
</dbReference>
<reference evidence="2" key="1">
    <citation type="submission" date="2024-03" db="EMBL/GenBank/DDBJ databases">
        <authorList>
            <consortium name="ELIXIR-Norway"/>
            <consortium name="Elixir Norway"/>
        </authorList>
    </citation>
    <scope>NUCLEOTIDE SEQUENCE</scope>
</reference>
<organism evidence="2 3">
    <name type="scientific">Sphagnum jensenii</name>
    <dbReference type="NCBI Taxonomy" id="128206"/>
    <lineage>
        <taxon>Eukaryota</taxon>
        <taxon>Viridiplantae</taxon>
        <taxon>Streptophyta</taxon>
        <taxon>Embryophyta</taxon>
        <taxon>Bryophyta</taxon>
        <taxon>Sphagnophytina</taxon>
        <taxon>Sphagnopsida</taxon>
        <taxon>Sphagnales</taxon>
        <taxon>Sphagnaceae</taxon>
        <taxon>Sphagnum</taxon>
    </lineage>
</organism>
<gene>
    <name evidence="2" type="ORF">CSSPJE1EN2_LOCUS22964</name>
</gene>
<feature type="region of interest" description="Disordered" evidence="1">
    <location>
        <begin position="94"/>
        <end position="126"/>
    </location>
</feature>
<accession>A0ABP1BYQ3</accession>
<evidence type="ECO:0000313" key="3">
    <source>
        <dbReference type="Proteomes" id="UP001497522"/>
    </source>
</evidence>